<evidence type="ECO:0000313" key="2">
    <source>
        <dbReference type="EMBL" id="SFQ83739.1"/>
    </source>
</evidence>
<dbReference type="InterPro" id="IPR007391">
    <property type="entry name" value="Vancomycin_resist_VanW"/>
</dbReference>
<organism evidence="2 3">
    <name type="scientific">Priestia endophytica DSM 13796</name>
    <dbReference type="NCBI Taxonomy" id="1121089"/>
    <lineage>
        <taxon>Bacteria</taxon>
        <taxon>Bacillati</taxon>
        <taxon>Bacillota</taxon>
        <taxon>Bacilli</taxon>
        <taxon>Bacillales</taxon>
        <taxon>Bacillaceae</taxon>
        <taxon>Priestia</taxon>
    </lineage>
</organism>
<gene>
    <name evidence="2" type="ORF">SAMN02745910_04095</name>
</gene>
<dbReference type="Proteomes" id="UP000182762">
    <property type="component" value="Unassembled WGS sequence"/>
</dbReference>
<evidence type="ECO:0000256" key="1">
    <source>
        <dbReference type="SAM" id="MobiDB-lite"/>
    </source>
</evidence>
<protein>
    <submittedName>
        <fullName evidence="2">Vancomycin resistance protein YoaR, contains peptidoglycan-binding and VanW domains</fullName>
    </submittedName>
</protein>
<comment type="caution">
    <text evidence="2">The sequence shown here is derived from an EMBL/GenBank/DDBJ whole genome shotgun (WGS) entry which is preliminary data.</text>
</comment>
<dbReference type="EMBL" id="FOXX01000013">
    <property type="protein sequence ID" value="SFQ83739.1"/>
    <property type="molecule type" value="Genomic_DNA"/>
</dbReference>
<dbReference type="PANTHER" id="PTHR35788">
    <property type="entry name" value="EXPORTED PROTEIN-RELATED"/>
    <property type="match status" value="1"/>
</dbReference>
<sequence>MKVLLIIGMVFFAQPVSSNVTLQYKGEQIKNIEWKEFTEGVPGFPLLNEEKYEELVENIKNETYKPAIDAHINKYGEVVKEKTGEILNKEKFRDRFLTQFYGNDGDTIEIPMHTTYPKVDSELLVNIKTRLIGQYVTYFNTRNEARSHNIDLATEELNNTVVFPNETFSFNKTVGKRTADRGYLKAPVIVKGELAEDIGGGICQVSSTLFNAVEKAGTEIVERYSHSKRVTYVPEGRDATVSWYGPDFRFKNQYNQPILIRAHTYGSQMIVRIYSSEEINYNPNKVPNPSKELPKEKRTIKPLSY</sequence>
<name>A0A1I6BS19_9BACI</name>
<reference evidence="2 3" key="1">
    <citation type="submission" date="2016-10" db="EMBL/GenBank/DDBJ databases">
        <authorList>
            <person name="Varghese N."/>
            <person name="Submissions S."/>
        </authorList>
    </citation>
    <scope>NUCLEOTIDE SEQUENCE [LARGE SCALE GENOMIC DNA]</scope>
    <source>
        <strain evidence="2 3">DSM 13796</strain>
    </source>
</reference>
<feature type="region of interest" description="Disordered" evidence="1">
    <location>
        <begin position="285"/>
        <end position="305"/>
    </location>
</feature>
<evidence type="ECO:0000313" key="3">
    <source>
        <dbReference type="Proteomes" id="UP000182762"/>
    </source>
</evidence>
<dbReference type="InterPro" id="IPR052913">
    <property type="entry name" value="Glycopeptide_resist_protein"/>
</dbReference>
<proteinExistence type="predicted"/>
<dbReference type="GeneID" id="93712660"/>
<dbReference type="Pfam" id="PF04294">
    <property type="entry name" value="VanW"/>
    <property type="match status" value="1"/>
</dbReference>
<accession>A0A1I6BS19</accession>
<dbReference type="PANTHER" id="PTHR35788:SF1">
    <property type="entry name" value="EXPORTED PROTEIN"/>
    <property type="match status" value="1"/>
</dbReference>
<keyword evidence="3" id="KW-1185">Reference proteome</keyword>
<dbReference type="RefSeq" id="WP_061802591.1">
    <property type="nucleotide sequence ID" value="NZ_FOXX01000013.1"/>
</dbReference>